<gene>
    <name evidence="3" type="ORF">Cni_G12494</name>
</gene>
<proteinExistence type="predicted"/>
<dbReference type="AlphaFoldDB" id="A0AAQ3K8C8"/>
<name>A0AAQ3K8C8_9LILI</name>
<keyword evidence="4" id="KW-1185">Reference proteome</keyword>
<reference evidence="3 4" key="1">
    <citation type="submission" date="2023-10" db="EMBL/GenBank/DDBJ databases">
        <title>Chromosome-scale genome assembly provides insights into flower coloration mechanisms of Canna indica.</title>
        <authorList>
            <person name="Li C."/>
        </authorList>
    </citation>
    <scope>NUCLEOTIDE SEQUENCE [LARGE SCALE GENOMIC DNA]</scope>
    <source>
        <tissue evidence="3">Flower</tissue>
    </source>
</reference>
<dbReference type="Proteomes" id="UP001327560">
    <property type="component" value="Chromosome 4"/>
</dbReference>
<dbReference type="EMBL" id="CP136893">
    <property type="protein sequence ID" value="WOL03774.1"/>
    <property type="molecule type" value="Genomic_DNA"/>
</dbReference>
<keyword evidence="2" id="KW-0539">Nucleus</keyword>
<dbReference type="GO" id="GO:0005634">
    <property type="term" value="C:nucleus"/>
    <property type="evidence" value="ECO:0007669"/>
    <property type="project" value="UniProtKB-SubCell"/>
</dbReference>
<dbReference type="PANTHER" id="PTHR33172">
    <property type="entry name" value="OS08G0516900 PROTEIN"/>
    <property type="match status" value="1"/>
</dbReference>
<organism evidence="3 4">
    <name type="scientific">Canna indica</name>
    <name type="common">Indian-shot</name>
    <dbReference type="NCBI Taxonomy" id="4628"/>
    <lineage>
        <taxon>Eukaryota</taxon>
        <taxon>Viridiplantae</taxon>
        <taxon>Streptophyta</taxon>
        <taxon>Embryophyta</taxon>
        <taxon>Tracheophyta</taxon>
        <taxon>Spermatophyta</taxon>
        <taxon>Magnoliopsida</taxon>
        <taxon>Liliopsida</taxon>
        <taxon>Zingiberales</taxon>
        <taxon>Cannaceae</taxon>
        <taxon>Canna</taxon>
    </lineage>
</organism>
<evidence type="ECO:0000313" key="3">
    <source>
        <dbReference type="EMBL" id="WOL03774.1"/>
    </source>
</evidence>
<accession>A0AAQ3K8C8</accession>
<evidence type="ECO:0000256" key="1">
    <source>
        <dbReference type="ARBA" id="ARBA00004123"/>
    </source>
</evidence>
<protein>
    <submittedName>
        <fullName evidence="3">Uncharacterized protein</fullName>
    </submittedName>
</protein>
<dbReference type="PANTHER" id="PTHR33172:SF38">
    <property type="entry name" value="GENOME ASSEMBLY, CHROMOSOME: A01"/>
    <property type="match status" value="1"/>
</dbReference>
<dbReference type="InterPro" id="IPR051992">
    <property type="entry name" value="OxStress_Response_Reg"/>
</dbReference>
<evidence type="ECO:0000313" key="4">
    <source>
        <dbReference type="Proteomes" id="UP001327560"/>
    </source>
</evidence>
<comment type="subcellular location">
    <subcellularLocation>
        <location evidence="1">Nucleus</location>
    </subcellularLocation>
</comment>
<dbReference type="GO" id="GO:0006950">
    <property type="term" value="P:response to stress"/>
    <property type="evidence" value="ECO:0007669"/>
    <property type="project" value="UniProtKB-ARBA"/>
</dbReference>
<evidence type="ECO:0000256" key="2">
    <source>
        <dbReference type="ARBA" id="ARBA00023242"/>
    </source>
</evidence>
<sequence length="99" mass="11021">MSTTSSDDLGNAFDMGSLKTHLPKKRKGLSKYFAGESKSFTCIADAKSVDDLEKMGVPERKRRKYSERRGATCHSLVSSFNTEMVNSNACRHHRPHVSA</sequence>